<accession>A0A1H6YLD2</accession>
<dbReference type="SUPFAM" id="SSF53822">
    <property type="entry name" value="Periplasmic binding protein-like I"/>
    <property type="match status" value="1"/>
</dbReference>
<feature type="signal peptide" evidence="3">
    <location>
        <begin position="1"/>
        <end position="19"/>
    </location>
</feature>
<evidence type="ECO:0000259" key="4">
    <source>
        <dbReference type="Pfam" id="PF13458"/>
    </source>
</evidence>
<sequence>MKRLTALLLAPLLSATAYADINVGISLSTTGPGASLGIPERNTVRMLPAEIAGEKVNYIVLDDATDSTAAAKNARKLVGENKVDLMIGSTTVPTSSAMAQIARENGTPLIVLAPLAPQGEEKAWVFTIPQTNELMADALVEHMQAQQVKTLGFIGYSDAWGDDWYKVLGEQGPAAGIQLTSNERFNRTDASVSGQVLKVLASRPDAVLIGATGTPAALPHTELRRLGYKGAIYHTHGAANQAFLRIGGKALEGAILPVGPVVIWDKLPAEHPSKALAAEYAQNYEKVNGPNSLSPFGAYLYDAAQLLKAAAPQALAKAKPGSAEFRSALREAMENAKGVVGTHGVYNLSADDHFGHDQRGRTLVTVQDQKWVLLDSAQ</sequence>
<reference evidence="6" key="1">
    <citation type="submission" date="2016-10" db="EMBL/GenBank/DDBJ databases">
        <authorList>
            <person name="Varghese N."/>
            <person name="Submissions S."/>
        </authorList>
    </citation>
    <scope>NUCLEOTIDE SEQUENCE [LARGE SCALE GENOMIC DNA]</scope>
    <source>
        <strain evidence="6">LMG 25967</strain>
    </source>
</reference>
<proteinExistence type="inferred from homology"/>
<comment type="similarity">
    <text evidence="1">Belongs to the leucine-binding protein family.</text>
</comment>
<dbReference type="Gene3D" id="3.40.50.2300">
    <property type="match status" value="2"/>
</dbReference>
<dbReference type="AlphaFoldDB" id="A0A1H6YLD2"/>
<dbReference type="RefSeq" id="WP_090311078.1">
    <property type="nucleotide sequence ID" value="NZ_FNZE01000008.1"/>
</dbReference>
<dbReference type="Pfam" id="PF13458">
    <property type="entry name" value="Peripla_BP_6"/>
    <property type="match status" value="1"/>
</dbReference>
<dbReference type="PANTHER" id="PTHR30483">
    <property type="entry name" value="LEUCINE-SPECIFIC-BINDING PROTEIN"/>
    <property type="match status" value="1"/>
</dbReference>
<keyword evidence="6" id="KW-1185">Reference proteome</keyword>
<dbReference type="InterPro" id="IPR028082">
    <property type="entry name" value="Peripla_BP_I"/>
</dbReference>
<dbReference type="OrthoDB" id="9147078at2"/>
<protein>
    <submittedName>
        <fullName evidence="5">Branched-chain amino acid transport system substrate-binding protein</fullName>
    </submittedName>
</protein>
<dbReference type="Proteomes" id="UP000242930">
    <property type="component" value="Unassembled WGS sequence"/>
</dbReference>
<dbReference type="InterPro" id="IPR028081">
    <property type="entry name" value="Leu-bd"/>
</dbReference>
<dbReference type="EMBL" id="FNZE01000008">
    <property type="protein sequence ID" value="SEJ42079.1"/>
    <property type="molecule type" value="Genomic_DNA"/>
</dbReference>
<feature type="domain" description="Leucine-binding protein" evidence="4">
    <location>
        <begin position="21"/>
        <end position="353"/>
    </location>
</feature>
<feature type="chain" id="PRO_5017412112" evidence="3">
    <location>
        <begin position="20"/>
        <end position="378"/>
    </location>
</feature>
<keyword evidence="2 3" id="KW-0732">Signal</keyword>
<evidence type="ECO:0000256" key="3">
    <source>
        <dbReference type="SAM" id="SignalP"/>
    </source>
</evidence>
<organism evidence="5 6">
    <name type="scientific">Pseudomonas linyingensis</name>
    <dbReference type="NCBI Taxonomy" id="915471"/>
    <lineage>
        <taxon>Bacteria</taxon>
        <taxon>Pseudomonadati</taxon>
        <taxon>Pseudomonadota</taxon>
        <taxon>Gammaproteobacteria</taxon>
        <taxon>Pseudomonadales</taxon>
        <taxon>Pseudomonadaceae</taxon>
        <taxon>Pseudomonas</taxon>
    </lineage>
</organism>
<evidence type="ECO:0000256" key="1">
    <source>
        <dbReference type="ARBA" id="ARBA00010062"/>
    </source>
</evidence>
<name>A0A1H6YLD2_9PSED</name>
<evidence type="ECO:0000313" key="5">
    <source>
        <dbReference type="EMBL" id="SEJ42079.1"/>
    </source>
</evidence>
<evidence type="ECO:0000313" key="6">
    <source>
        <dbReference type="Proteomes" id="UP000242930"/>
    </source>
</evidence>
<evidence type="ECO:0000256" key="2">
    <source>
        <dbReference type="ARBA" id="ARBA00022729"/>
    </source>
</evidence>
<gene>
    <name evidence="5" type="ORF">SAMN05216201_108128</name>
</gene>
<dbReference type="CDD" id="cd06333">
    <property type="entry name" value="PBP1_ABC_RPA1789-like"/>
    <property type="match status" value="1"/>
</dbReference>
<dbReference type="PANTHER" id="PTHR30483:SF38">
    <property type="entry name" value="BLR7848 PROTEIN"/>
    <property type="match status" value="1"/>
</dbReference>
<dbReference type="STRING" id="915471.SAMN05216201_108128"/>
<dbReference type="InterPro" id="IPR051010">
    <property type="entry name" value="BCAA_transport"/>
</dbReference>